<evidence type="ECO:0000256" key="1">
    <source>
        <dbReference type="SAM" id="MobiDB-lite"/>
    </source>
</evidence>
<dbReference type="Pfam" id="PF24756">
    <property type="entry name" value="THD_CWZF3-5-7"/>
    <property type="match status" value="1"/>
</dbReference>
<feature type="region of interest" description="Disordered" evidence="1">
    <location>
        <begin position="21"/>
        <end position="51"/>
    </location>
</feature>
<organism evidence="3 4">
    <name type="scientific">Dipteronia sinensis</name>
    <dbReference type="NCBI Taxonomy" id="43782"/>
    <lineage>
        <taxon>Eukaryota</taxon>
        <taxon>Viridiplantae</taxon>
        <taxon>Streptophyta</taxon>
        <taxon>Embryophyta</taxon>
        <taxon>Tracheophyta</taxon>
        <taxon>Spermatophyta</taxon>
        <taxon>Magnoliopsida</taxon>
        <taxon>eudicotyledons</taxon>
        <taxon>Gunneridae</taxon>
        <taxon>Pentapetalae</taxon>
        <taxon>rosids</taxon>
        <taxon>malvids</taxon>
        <taxon>Sapindales</taxon>
        <taxon>Sapindaceae</taxon>
        <taxon>Hippocastanoideae</taxon>
        <taxon>Acereae</taxon>
        <taxon>Dipteronia</taxon>
    </lineage>
</organism>
<dbReference type="PANTHER" id="PTHR46524">
    <property type="entry name" value="CW-TYPE ZINC FINGER"/>
    <property type="match status" value="1"/>
</dbReference>
<dbReference type="Proteomes" id="UP001281410">
    <property type="component" value="Unassembled WGS sequence"/>
</dbReference>
<dbReference type="InterPro" id="IPR056406">
    <property type="entry name" value="THD_CWZF3/5/7"/>
</dbReference>
<reference evidence="3" key="1">
    <citation type="journal article" date="2023" name="Plant J.">
        <title>Genome sequences and population genomics provide insights into the demographic history, inbreeding, and mutation load of two 'living fossil' tree species of Dipteronia.</title>
        <authorList>
            <person name="Feng Y."/>
            <person name="Comes H.P."/>
            <person name="Chen J."/>
            <person name="Zhu S."/>
            <person name="Lu R."/>
            <person name="Zhang X."/>
            <person name="Li P."/>
            <person name="Qiu J."/>
            <person name="Olsen K.M."/>
            <person name="Qiu Y."/>
        </authorList>
    </citation>
    <scope>NUCLEOTIDE SEQUENCE</scope>
    <source>
        <strain evidence="3">NBL</strain>
    </source>
</reference>
<feature type="compositionally biased region" description="Polar residues" evidence="1">
    <location>
        <begin position="21"/>
        <end position="38"/>
    </location>
</feature>
<dbReference type="AlphaFoldDB" id="A0AAE0DWV4"/>
<protein>
    <recommendedName>
        <fullName evidence="2">CWZF3/5/7 THD domain-containing protein</fullName>
    </recommendedName>
</protein>
<proteinExistence type="predicted"/>
<dbReference type="InterPro" id="IPR055300">
    <property type="entry name" value="CWZF3/5/7"/>
</dbReference>
<name>A0AAE0DWV4_9ROSI</name>
<evidence type="ECO:0000313" key="3">
    <source>
        <dbReference type="EMBL" id="KAK3194027.1"/>
    </source>
</evidence>
<keyword evidence="4" id="KW-1185">Reference proteome</keyword>
<comment type="caution">
    <text evidence="3">The sequence shown here is derived from an EMBL/GenBank/DDBJ whole genome shotgun (WGS) entry which is preliminary data.</text>
</comment>
<sequence>MCPGKVLYKLKSSDIDTFLSGESPSSASDVDNVNQPTTVDKAALPKGVSSPQVTGNHVIAARNRPNFTRLLNFTQDVNFAMEASRKSRNAFAAANVSLGEAQHREGISSIKRALDFNFQDVEGLLRLVRLAMEAIGR</sequence>
<dbReference type="EMBL" id="JANJYJ010000008">
    <property type="protein sequence ID" value="KAK3194027.1"/>
    <property type="molecule type" value="Genomic_DNA"/>
</dbReference>
<evidence type="ECO:0000313" key="4">
    <source>
        <dbReference type="Proteomes" id="UP001281410"/>
    </source>
</evidence>
<feature type="domain" description="CWZF3/5/7 THD" evidence="2">
    <location>
        <begin position="20"/>
        <end position="135"/>
    </location>
</feature>
<gene>
    <name evidence="3" type="ORF">Dsin_025337</name>
</gene>
<dbReference type="PANTHER" id="PTHR46524:SF7">
    <property type="entry name" value="CW-TYPE ZINC FINGER"/>
    <property type="match status" value="1"/>
</dbReference>
<accession>A0AAE0DWV4</accession>
<evidence type="ECO:0000259" key="2">
    <source>
        <dbReference type="Pfam" id="PF24756"/>
    </source>
</evidence>